<feature type="coiled-coil region" evidence="6">
    <location>
        <begin position="665"/>
        <end position="766"/>
    </location>
</feature>
<dbReference type="GO" id="GO:0005524">
    <property type="term" value="F:ATP binding"/>
    <property type="evidence" value="ECO:0007669"/>
    <property type="project" value="UniProtKB-KW"/>
</dbReference>
<dbReference type="Pfam" id="PF02518">
    <property type="entry name" value="HATPase_c"/>
    <property type="match status" value="1"/>
</dbReference>
<dbReference type="InterPro" id="IPR035965">
    <property type="entry name" value="PAS-like_dom_sf"/>
</dbReference>
<dbReference type="CDD" id="cd00130">
    <property type="entry name" value="PAS"/>
    <property type="match status" value="1"/>
</dbReference>
<dbReference type="EC" id="2.7.13.3" evidence="2"/>
<dbReference type="SMART" id="SM00091">
    <property type="entry name" value="PAS"/>
    <property type="match status" value="3"/>
</dbReference>
<dbReference type="SMART" id="SM00448">
    <property type="entry name" value="REC"/>
    <property type="match status" value="1"/>
</dbReference>
<feature type="domain" description="Histidine kinase" evidence="8">
    <location>
        <begin position="1023"/>
        <end position="1244"/>
    </location>
</feature>
<dbReference type="Gene3D" id="3.40.50.150">
    <property type="entry name" value="Vaccinia Virus protein VP39"/>
    <property type="match status" value="1"/>
</dbReference>
<keyword evidence="4" id="KW-0378">Hydrolase</keyword>
<feature type="active site" evidence="4">
    <location>
        <position position="33"/>
    </location>
</feature>
<evidence type="ECO:0000256" key="3">
    <source>
        <dbReference type="ARBA" id="ARBA00022500"/>
    </source>
</evidence>
<evidence type="ECO:0000256" key="1">
    <source>
        <dbReference type="ARBA" id="ARBA00000085"/>
    </source>
</evidence>
<dbReference type="SMART" id="SM00388">
    <property type="entry name" value="HisKA"/>
    <property type="match status" value="1"/>
</dbReference>
<feature type="domain" description="CheR-type methyltransferase" evidence="12">
    <location>
        <begin position="222"/>
        <end position="475"/>
    </location>
</feature>
<keyword evidence="13" id="KW-0547">Nucleotide-binding</keyword>
<feature type="domain" description="PAS" evidence="10">
    <location>
        <begin position="873"/>
        <end position="930"/>
    </location>
</feature>
<dbReference type="InterPro" id="IPR022641">
    <property type="entry name" value="CheR_N"/>
</dbReference>
<feature type="region of interest" description="Disordered" evidence="7">
    <location>
        <begin position="1"/>
        <end position="24"/>
    </location>
</feature>
<dbReference type="PROSITE" id="PS50109">
    <property type="entry name" value="HIS_KIN"/>
    <property type="match status" value="1"/>
</dbReference>
<evidence type="ECO:0000256" key="4">
    <source>
        <dbReference type="PROSITE-ProRule" id="PRU00050"/>
    </source>
</evidence>
<dbReference type="InterPro" id="IPR001789">
    <property type="entry name" value="Sig_transdc_resp-reg_receiver"/>
</dbReference>
<dbReference type="InterPro" id="IPR022642">
    <property type="entry name" value="CheR_C"/>
</dbReference>
<dbReference type="InterPro" id="IPR000014">
    <property type="entry name" value="PAS"/>
</dbReference>
<dbReference type="SUPFAM" id="SSF52172">
    <property type="entry name" value="CheY-like"/>
    <property type="match status" value="1"/>
</dbReference>
<dbReference type="InterPro" id="IPR029063">
    <property type="entry name" value="SAM-dependent_MTases_sf"/>
</dbReference>
<dbReference type="SUPFAM" id="SSF52738">
    <property type="entry name" value="Methylesterase CheB, C-terminal domain"/>
    <property type="match status" value="1"/>
</dbReference>
<evidence type="ECO:0000259" key="8">
    <source>
        <dbReference type="PROSITE" id="PS50109"/>
    </source>
</evidence>
<name>A0ABS8UCV6_9GAMM</name>
<keyword evidence="14" id="KW-1185">Reference proteome</keyword>
<dbReference type="InterPro" id="IPR036097">
    <property type="entry name" value="HisK_dim/P_sf"/>
</dbReference>
<feature type="active site" evidence="4">
    <location>
        <position position="151"/>
    </location>
</feature>
<dbReference type="Gene3D" id="1.10.287.130">
    <property type="match status" value="1"/>
</dbReference>
<dbReference type="Pfam" id="PF00512">
    <property type="entry name" value="HisKA"/>
    <property type="match status" value="1"/>
</dbReference>
<dbReference type="SUPFAM" id="SSF55874">
    <property type="entry name" value="ATPase domain of HSP90 chaperone/DNA topoisomerase II/histidine kinase"/>
    <property type="match status" value="1"/>
</dbReference>
<evidence type="ECO:0000256" key="7">
    <source>
        <dbReference type="SAM" id="MobiDB-lite"/>
    </source>
</evidence>
<dbReference type="SMART" id="SM00138">
    <property type="entry name" value="MeTrc"/>
    <property type="match status" value="1"/>
</dbReference>
<dbReference type="CDD" id="cd16434">
    <property type="entry name" value="CheB-CheR_fusion"/>
    <property type="match status" value="1"/>
</dbReference>
<feature type="domain" description="Response regulatory" evidence="9">
    <location>
        <begin position="1263"/>
        <end position="1379"/>
    </location>
</feature>
<comment type="caution">
    <text evidence="13">The sequence shown here is derived from an EMBL/GenBank/DDBJ whole genome shotgun (WGS) entry which is preliminary data.</text>
</comment>
<dbReference type="InterPro" id="IPR013767">
    <property type="entry name" value="PAS_fold"/>
</dbReference>
<dbReference type="Gene3D" id="3.40.50.180">
    <property type="entry name" value="Methylesterase CheB, C-terminal domain"/>
    <property type="match status" value="1"/>
</dbReference>
<dbReference type="InterPro" id="IPR000780">
    <property type="entry name" value="CheR_MeTrfase"/>
</dbReference>
<dbReference type="Gene3D" id="3.30.565.10">
    <property type="entry name" value="Histidine kinase-like ATPase, C-terminal domain"/>
    <property type="match status" value="1"/>
</dbReference>
<dbReference type="Pfam" id="PF01739">
    <property type="entry name" value="CheR"/>
    <property type="match status" value="1"/>
</dbReference>
<organism evidence="13 14">
    <name type="scientific">Luteimonas fraxinea</name>
    <dbReference type="NCBI Taxonomy" id="2901869"/>
    <lineage>
        <taxon>Bacteria</taxon>
        <taxon>Pseudomonadati</taxon>
        <taxon>Pseudomonadota</taxon>
        <taxon>Gammaproteobacteria</taxon>
        <taxon>Lysobacterales</taxon>
        <taxon>Lysobacteraceae</taxon>
        <taxon>Luteimonas</taxon>
    </lineage>
</organism>
<dbReference type="InterPro" id="IPR000673">
    <property type="entry name" value="Sig_transdc_resp-reg_Me-estase"/>
</dbReference>
<dbReference type="EMBL" id="JAJQKU010000003">
    <property type="protein sequence ID" value="MCD9097303.1"/>
    <property type="molecule type" value="Genomic_DNA"/>
</dbReference>
<sequence length="1382" mass="151134">MHLDANDPSGALPPGPSDGTAAPSPLIVGIGGSAGALPAVLALLDTLGGDAAVAVVVVLHLSPDHESSAAEVLQRATPMKVTQVSKRTRLEAGHVYVIAPGMNLMTEDGHVQPSEGDTGRPSTVIDLYFRTLGEVHRENSVGIVLSGTGRDGSLGLSHIKECGGLTIAQLPEDAEYGDMPRAAIDTDAVDLVLTAAEIGTRLIDLAAFPRIARLPAAEPSDQALEERESPERAFQDILVALRIRMRHDFRHYKRATVLRRLERRVQVHGLRDLSAYRDYLRDHPDEMPLLLADMLISVTSFFRDQQAFEALDKRIVPDIMNRVAPGDEARIWIPACASGEESYSVAILLQEYADRMHNPPRIQIFASDINEAALSAARLGSYPANVVADISEPRLLGYFEREDGGGYRVRQSIRELVVFARHNVLGDPPFSRLDLICCRNLLIYLDRSAQAIVLEMFAYALKPGGYLFLGNAESIDASEGAFEPVSKEHRIYRLRAGGASHVRARFPSPTFDADEPAPTAPLVQMERAGARGRDKPLAAMHELALAAASPPSVLVNGELYIERVSPGAGRYIAFGEGIPSRNLLNNVAADIRLELRTAFFRAGETQARVQSTFRRAADASGQRSVMKLSVQPIGNPETGETFWLVLFDEQAESASYLPDSTATDNAAFEESVQRLEEENRSLKTHLQDTLDRSAVSNEELKASNEELQAINEELRSAKEELETSKEELQSVNEELTTVNYELRLKVDEAERHNDDLRNLMEASEIATVFVDPGMRVKRFTPQARKLFSLIATDIGRPLMDVKNRLRYDNIVEDATAAFEKLVPIERSVASIDECHYLARIQPYRTSQNKIGGAVLTFVDVTELRRAEHRVTVTEERLRDAISASRDFAVISTDEIGIITTWNEGAEATFGYTSAEILGQTIDRLFTTEDRAQGVPDQERRVALLEGRAADERWQLRRDGTTFFCSGVTTPLHTGSGRGFVTLARDVSASKIREVNQDASIETARRTAAELKASAELKDRFLAVMSHELKQPLNLIQVNAELLVRLPECRSIEAVQKIGGTLIRAVAAQETIVNDLLDFSRINTGKLQLRRQPTDLAEIVELLGKAAIPDAARNGITLVTEVADAVVCDGDPVRLEQVVWNLLSNARKFTPKGGQIRISVTSEGDEARLEVTDTGIGISKEFLPHIFELFSQDEIGPAYTSSHAGLGIGLALVRELVEAHGGRVRAASPGKGLGSTFTVWFPLTGSGRDETDGAEAPPRHLPRRILMVDDDLESMTSLAQVLELDGASVDAVTDPVDALRLLAAHTYDVVLSDISMGAMSGLDFMRRARELRPDNAFRSVAISGYGTAADVARTQAAGFDAHLSKPVSLARLREIMEGFGGSN</sequence>
<evidence type="ECO:0000256" key="5">
    <source>
        <dbReference type="PROSITE-ProRule" id="PRU00169"/>
    </source>
</evidence>
<dbReference type="PROSITE" id="PS50123">
    <property type="entry name" value="CHER"/>
    <property type="match status" value="1"/>
</dbReference>
<dbReference type="InterPro" id="IPR003594">
    <property type="entry name" value="HATPase_dom"/>
</dbReference>
<reference evidence="13" key="1">
    <citation type="submission" date="2021-12" db="EMBL/GenBank/DDBJ databases">
        <authorList>
            <person name="Ulrich A."/>
        </authorList>
    </citation>
    <scope>NUCLEOTIDE SEQUENCE</scope>
    <source>
        <strain evidence="13">A1P009</strain>
    </source>
</reference>
<gene>
    <name evidence="13" type="ORF">LTT95_10180</name>
</gene>
<dbReference type="PANTHER" id="PTHR24422:SF27">
    <property type="entry name" value="PROTEIN-GLUTAMATE O-METHYLTRANSFERASE"/>
    <property type="match status" value="1"/>
</dbReference>
<dbReference type="InterPro" id="IPR011006">
    <property type="entry name" value="CheY-like_superfamily"/>
</dbReference>
<evidence type="ECO:0000313" key="14">
    <source>
        <dbReference type="Proteomes" id="UP001430360"/>
    </source>
</evidence>
<dbReference type="NCBIfam" id="TIGR00229">
    <property type="entry name" value="sensory_box"/>
    <property type="match status" value="1"/>
</dbReference>
<dbReference type="SUPFAM" id="SSF55785">
    <property type="entry name" value="PYP-like sensor domain (PAS domain)"/>
    <property type="match status" value="2"/>
</dbReference>
<dbReference type="Gene3D" id="3.40.50.2300">
    <property type="match status" value="1"/>
</dbReference>
<evidence type="ECO:0000259" key="11">
    <source>
        <dbReference type="PROSITE" id="PS50122"/>
    </source>
</evidence>
<proteinExistence type="predicted"/>
<keyword evidence="6" id="KW-0175">Coiled coil</keyword>
<dbReference type="SUPFAM" id="SSF53335">
    <property type="entry name" value="S-adenosyl-L-methionine-dependent methyltransferases"/>
    <property type="match status" value="1"/>
</dbReference>
<dbReference type="PRINTS" id="PR00996">
    <property type="entry name" value="CHERMTFRASE"/>
</dbReference>
<keyword evidence="13" id="KW-0067">ATP-binding</keyword>
<evidence type="ECO:0000256" key="2">
    <source>
        <dbReference type="ARBA" id="ARBA00012438"/>
    </source>
</evidence>
<keyword evidence="3 4" id="KW-0145">Chemotaxis</keyword>
<feature type="modified residue" description="4-aspartylphosphate" evidence="5">
    <location>
        <position position="1312"/>
    </location>
</feature>
<dbReference type="InterPro" id="IPR035909">
    <property type="entry name" value="CheB_C"/>
</dbReference>
<dbReference type="CDD" id="cd00082">
    <property type="entry name" value="HisKA"/>
    <property type="match status" value="1"/>
</dbReference>
<comment type="catalytic activity">
    <reaction evidence="1">
        <text>ATP + protein L-histidine = ADP + protein N-phospho-L-histidine.</text>
        <dbReference type="EC" id="2.7.13.3"/>
    </reaction>
</comment>
<feature type="active site" evidence="4">
    <location>
        <position position="60"/>
    </location>
</feature>
<dbReference type="InterPro" id="IPR003661">
    <property type="entry name" value="HisK_dim/P_dom"/>
</dbReference>
<dbReference type="InterPro" id="IPR036890">
    <property type="entry name" value="HATPase_C_sf"/>
</dbReference>
<dbReference type="Pfam" id="PF00072">
    <property type="entry name" value="Response_reg"/>
    <property type="match status" value="1"/>
</dbReference>
<reference evidence="13" key="2">
    <citation type="journal article" date="2022" name="Syst. Appl. Microbiol.">
        <title>Physiological and genomic characterisation of Luteimonas fraxinea sp. nov., a bacterial species associated with trees tolerant to ash dieback.</title>
        <authorList>
            <person name="Ulrich K."/>
            <person name="Becker R."/>
            <person name="Behrendt U."/>
            <person name="Kube M."/>
            <person name="Schneck V."/>
            <person name="Ulrich A."/>
        </authorList>
    </citation>
    <scope>NUCLEOTIDE SEQUENCE</scope>
    <source>
        <strain evidence="13">A1P009</strain>
    </source>
</reference>
<dbReference type="PROSITE" id="PS50122">
    <property type="entry name" value="CHEB"/>
    <property type="match status" value="1"/>
</dbReference>
<feature type="domain" description="CheB-type methylesterase" evidence="11">
    <location>
        <begin position="21"/>
        <end position="203"/>
    </location>
</feature>
<evidence type="ECO:0000259" key="9">
    <source>
        <dbReference type="PROSITE" id="PS50110"/>
    </source>
</evidence>
<dbReference type="PANTHER" id="PTHR24422">
    <property type="entry name" value="CHEMOTAXIS PROTEIN METHYLTRANSFERASE"/>
    <property type="match status" value="1"/>
</dbReference>
<evidence type="ECO:0000259" key="10">
    <source>
        <dbReference type="PROSITE" id="PS50112"/>
    </source>
</evidence>
<dbReference type="Pfam" id="PF03705">
    <property type="entry name" value="CheR_N"/>
    <property type="match status" value="1"/>
</dbReference>
<dbReference type="SUPFAM" id="SSF47384">
    <property type="entry name" value="Homodimeric domain of signal transducing histidine kinase"/>
    <property type="match status" value="1"/>
</dbReference>
<dbReference type="Proteomes" id="UP001430360">
    <property type="component" value="Unassembled WGS sequence"/>
</dbReference>
<dbReference type="PROSITE" id="PS50112">
    <property type="entry name" value="PAS"/>
    <property type="match status" value="1"/>
</dbReference>
<dbReference type="SUPFAM" id="SSF47757">
    <property type="entry name" value="Chemotaxis receptor methyltransferase CheR, N-terminal domain"/>
    <property type="match status" value="1"/>
</dbReference>
<dbReference type="Pfam" id="PF01339">
    <property type="entry name" value="CheB_methylest"/>
    <property type="match status" value="1"/>
</dbReference>
<evidence type="ECO:0000256" key="6">
    <source>
        <dbReference type="SAM" id="Coils"/>
    </source>
</evidence>
<dbReference type="SMART" id="SM00387">
    <property type="entry name" value="HATPase_c"/>
    <property type="match status" value="1"/>
</dbReference>
<protein>
    <recommendedName>
        <fullName evidence="2">histidine kinase</fullName>
        <ecNumber evidence="2">2.7.13.3</ecNumber>
    </recommendedName>
</protein>
<dbReference type="Pfam" id="PF00989">
    <property type="entry name" value="PAS"/>
    <property type="match status" value="1"/>
</dbReference>
<dbReference type="Gene3D" id="3.30.450.20">
    <property type="entry name" value="PAS domain"/>
    <property type="match status" value="2"/>
</dbReference>
<dbReference type="RefSeq" id="WP_232136321.1">
    <property type="nucleotide sequence ID" value="NZ_CP089507.1"/>
</dbReference>
<dbReference type="PROSITE" id="PS50110">
    <property type="entry name" value="RESPONSE_REGULATORY"/>
    <property type="match status" value="1"/>
</dbReference>
<dbReference type="InterPro" id="IPR005467">
    <property type="entry name" value="His_kinase_dom"/>
</dbReference>
<accession>A0ABS8UCV6</accession>
<evidence type="ECO:0000259" key="12">
    <source>
        <dbReference type="PROSITE" id="PS50123"/>
    </source>
</evidence>
<evidence type="ECO:0000313" key="13">
    <source>
        <dbReference type="EMBL" id="MCD9097303.1"/>
    </source>
</evidence>
<keyword evidence="5" id="KW-0597">Phosphoprotein</keyword>
<dbReference type="InterPro" id="IPR050903">
    <property type="entry name" value="Bact_Chemotaxis_MeTrfase"/>
</dbReference>
<dbReference type="Pfam" id="PF13596">
    <property type="entry name" value="PAS_10"/>
    <property type="match status" value="1"/>
</dbReference>